<dbReference type="InterPro" id="IPR045175">
    <property type="entry name" value="M28_fam"/>
</dbReference>
<dbReference type="PANTHER" id="PTHR12147:SF26">
    <property type="entry name" value="PEPTIDASE M28 DOMAIN-CONTAINING PROTEIN"/>
    <property type="match status" value="1"/>
</dbReference>
<dbReference type="GO" id="GO:0006508">
    <property type="term" value="P:proteolysis"/>
    <property type="evidence" value="ECO:0007669"/>
    <property type="project" value="UniProtKB-KW"/>
</dbReference>
<dbReference type="AlphaFoldDB" id="A0A1Y2IU60"/>
<organism evidence="9 10">
    <name type="scientific">Trametes coccinea (strain BRFM310)</name>
    <name type="common">Pycnoporus coccineus</name>
    <dbReference type="NCBI Taxonomy" id="1353009"/>
    <lineage>
        <taxon>Eukaryota</taxon>
        <taxon>Fungi</taxon>
        <taxon>Dikarya</taxon>
        <taxon>Basidiomycota</taxon>
        <taxon>Agaricomycotina</taxon>
        <taxon>Agaricomycetes</taxon>
        <taxon>Polyporales</taxon>
        <taxon>Polyporaceae</taxon>
        <taxon>Trametes</taxon>
    </lineage>
</organism>
<evidence type="ECO:0000256" key="3">
    <source>
        <dbReference type="ARBA" id="ARBA00022670"/>
    </source>
</evidence>
<evidence type="ECO:0000256" key="1">
    <source>
        <dbReference type="ARBA" id="ARBA00001947"/>
    </source>
</evidence>
<sequence length="490" mass="54152">MRFSGLAPYTLLLVSLRDLQAVPAAYEQCLSQSYYGTYGIRRAFVLDRACLEQSFSLTQLGTVVRLQEEEQNLVWVQRRPVDQSLAATKLFDHELSQLVRDLRISATRPSEAWDAAGPAQATLQTPPVQMQVLHRTHDGALLSVSDTALRILDSGLPPYWQYTAFPSSPRPLIPVPRHAKERLRQALARIRFNHVVASIVNGISVHRLQEDVRYLTGEDPASELATRHSFSEDAPRAAAWLKSRFEETGASCDLHYFREGFAPNVICKLTASEDTTETLVLGAHYDDRGSFGSVRAPGANDDASGTAALLAIARTIARRGVVFKANVLLCAFAGEEQGMVGSRAFAEELREKGANVTLMIQADMLAYRVPGERPQLGLNDPSLLGTAELTHILSNVSTIYSPELTVGYFPYPGGSDHQSFHEQGYPAAQVYERAGYTKDPMYHKTGDLSDRDGYDFQQIKSIAMVELATVLHVAGFDLEERDDPDVDPLQ</sequence>
<proteinExistence type="inferred from homology"/>
<evidence type="ECO:0000313" key="9">
    <source>
        <dbReference type="EMBL" id="OSD03741.1"/>
    </source>
</evidence>
<keyword evidence="3 7" id="KW-0645">Protease</keyword>
<name>A0A1Y2IU60_TRAC3</name>
<gene>
    <name evidence="9" type="ORF">PYCCODRAFT_1434129</name>
</gene>
<dbReference type="OrthoDB" id="10013407at2759"/>
<dbReference type="EC" id="3.4.-.-" evidence="7"/>
<evidence type="ECO:0000256" key="7">
    <source>
        <dbReference type="RuleBase" id="RU361240"/>
    </source>
</evidence>
<keyword evidence="6 7" id="KW-0862">Zinc</keyword>
<dbReference type="EMBL" id="KZ084099">
    <property type="protein sequence ID" value="OSD03741.1"/>
    <property type="molecule type" value="Genomic_DNA"/>
</dbReference>
<keyword evidence="7" id="KW-0732">Signal</keyword>
<evidence type="ECO:0000313" key="10">
    <source>
        <dbReference type="Proteomes" id="UP000193067"/>
    </source>
</evidence>
<keyword evidence="10" id="KW-1185">Reference proteome</keyword>
<comment type="cofactor">
    <cofactor evidence="1">
        <name>Zn(2+)</name>
        <dbReference type="ChEBI" id="CHEBI:29105"/>
    </cofactor>
</comment>
<evidence type="ECO:0000256" key="5">
    <source>
        <dbReference type="ARBA" id="ARBA00022801"/>
    </source>
</evidence>
<dbReference type="Gene3D" id="3.40.630.10">
    <property type="entry name" value="Zn peptidases"/>
    <property type="match status" value="1"/>
</dbReference>
<evidence type="ECO:0000256" key="2">
    <source>
        <dbReference type="ARBA" id="ARBA00005634"/>
    </source>
</evidence>
<dbReference type="STRING" id="1353009.A0A1Y2IU60"/>
<dbReference type="PANTHER" id="PTHR12147">
    <property type="entry name" value="METALLOPEPTIDASE M28 FAMILY MEMBER"/>
    <property type="match status" value="1"/>
</dbReference>
<dbReference type="SUPFAM" id="SSF53187">
    <property type="entry name" value="Zn-dependent exopeptidases"/>
    <property type="match status" value="1"/>
</dbReference>
<feature type="signal peptide" evidence="7">
    <location>
        <begin position="1"/>
        <end position="21"/>
    </location>
</feature>
<feature type="chain" id="PRO_5011832842" description="Peptide hydrolase" evidence="7">
    <location>
        <begin position="22"/>
        <end position="490"/>
    </location>
</feature>
<dbReference type="Proteomes" id="UP000193067">
    <property type="component" value="Unassembled WGS sequence"/>
</dbReference>
<protein>
    <recommendedName>
        <fullName evidence="7">Peptide hydrolase</fullName>
        <ecNumber evidence="7">3.4.-.-</ecNumber>
    </recommendedName>
</protein>
<keyword evidence="5 7" id="KW-0378">Hydrolase</keyword>
<keyword evidence="4 7" id="KW-0479">Metal-binding</keyword>
<comment type="similarity">
    <text evidence="2">Belongs to the peptidase M28 family. M28B subfamily.</text>
</comment>
<evidence type="ECO:0000256" key="4">
    <source>
        <dbReference type="ARBA" id="ARBA00022723"/>
    </source>
</evidence>
<accession>A0A1Y2IU60</accession>
<dbReference type="GO" id="GO:0008235">
    <property type="term" value="F:metalloexopeptidase activity"/>
    <property type="evidence" value="ECO:0007669"/>
    <property type="project" value="InterPro"/>
</dbReference>
<evidence type="ECO:0000259" key="8">
    <source>
        <dbReference type="Pfam" id="PF04389"/>
    </source>
</evidence>
<dbReference type="GO" id="GO:0046872">
    <property type="term" value="F:metal ion binding"/>
    <property type="evidence" value="ECO:0007669"/>
    <property type="project" value="UniProtKB-KW"/>
</dbReference>
<evidence type="ECO:0000256" key="6">
    <source>
        <dbReference type="ARBA" id="ARBA00022833"/>
    </source>
</evidence>
<dbReference type="InterPro" id="IPR007484">
    <property type="entry name" value="Peptidase_M28"/>
</dbReference>
<reference evidence="9 10" key="1">
    <citation type="journal article" date="2015" name="Biotechnol. Biofuels">
        <title>Enhanced degradation of softwood versus hardwood by the white-rot fungus Pycnoporus coccineus.</title>
        <authorList>
            <person name="Couturier M."/>
            <person name="Navarro D."/>
            <person name="Chevret D."/>
            <person name="Henrissat B."/>
            <person name="Piumi F."/>
            <person name="Ruiz-Duenas F.J."/>
            <person name="Martinez A.T."/>
            <person name="Grigoriev I.V."/>
            <person name="Riley R."/>
            <person name="Lipzen A."/>
            <person name="Berrin J.G."/>
            <person name="Master E.R."/>
            <person name="Rosso M.N."/>
        </authorList>
    </citation>
    <scope>NUCLEOTIDE SEQUENCE [LARGE SCALE GENOMIC DNA]</scope>
    <source>
        <strain evidence="9 10">BRFM310</strain>
    </source>
</reference>
<feature type="domain" description="Peptidase M28" evidence="8">
    <location>
        <begin position="264"/>
        <end position="451"/>
    </location>
</feature>
<dbReference type="Pfam" id="PF04389">
    <property type="entry name" value="Peptidase_M28"/>
    <property type="match status" value="1"/>
</dbReference>